<keyword evidence="7 10" id="KW-0283">Flagellar rotation</keyword>
<comment type="similarity">
    <text evidence="3 10">Belongs to the FliL family.</text>
</comment>
<dbReference type="PATRIC" id="fig|476652.3.peg.3176"/>
<dbReference type="GO" id="GO:0009425">
    <property type="term" value="C:bacterial-type flagellum basal body"/>
    <property type="evidence" value="ECO:0007669"/>
    <property type="project" value="InterPro"/>
</dbReference>
<dbReference type="STRING" id="476652.DEAC_c30170"/>
<organism evidence="11 12">
    <name type="scientific">Desulfosporosinus acididurans</name>
    <dbReference type="NCBI Taxonomy" id="476652"/>
    <lineage>
        <taxon>Bacteria</taxon>
        <taxon>Bacillati</taxon>
        <taxon>Bacillota</taxon>
        <taxon>Clostridia</taxon>
        <taxon>Eubacteriales</taxon>
        <taxon>Desulfitobacteriaceae</taxon>
        <taxon>Desulfosporosinus</taxon>
    </lineage>
</organism>
<accession>A0A0J1FNK5</accession>
<dbReference type="GO" id="GO:0006935">
    <property type="term" value="P:chemotaxis"/>
    <property type="evidence" value="ECO:0007669"/>
    <property type="project" value="UniProtKB-KW"/>
</dbReference>
<evidence type="ECO:0000256" key="3">
    <source>
        <dbReference type="ARBA" id="ARBA00008281"/>
    </source>
</evidence>
<keyword evidence="12" id="KW-1185">Reference proteome</keyword>
<keyword evidence="5 10" id="KW-0145">Chemotaxis</keyword>
<keyword evidence="11" id="KW-0966">Cell projection</keyword>
<reference evidence="11 12" key="1">
    <citation type="submission" date="2015-06" db="EMBL/GenBank/DDBJ databases">
        <title>Draft genome of the moderately acidophilic sulfate reducer Candidatus Desulfosporosinus acididurans strain M1.</title>
        <authorList>
            <person name="Poehlein A."/>
            <person name="Petzsch P."/>
            <person name="Johnson B.D."/>
            <person name="Schloemann M."/>
            <person name="Daniel R."/>
            <person name="Muehling M."/>
        </authorList>
    </citation>
    <scope>NUCLEOTIDE SEQUENCE [LARGE SCALE GENOMIC DNA]</scope>
    <source>
        <strain evidence="11 12">M1</strain>
    </source>
</reference>
<protein>
    <recommendedName>
        <fullName evidence="10">Flagellar protein FliL</fullName>
    </recommendedName>
</protein>
<evidence type="ECO:0000256" key="6">
    <source>
        <dbReference type="ARBA" id="ARBA00022692"/>
    </source>
</evidence>
<dbReference type="GO" id="GO:0071978">
    <property type="term" value="P:bacterial-type flagellum-dependent swarming motility"/>
    <property type="evidence" value="ECO:0007669"/>
    <property type="project" value="TreeGrafter"/>
</dbReference>
<evidence type="ECO:0000256" key="1">
    <source>
        <dbReference type="ARBA" id="ARBA00002254"/>
    </source>
</evidence>
<dbReference type="Pfam" id="PF03748">
    <property type="entry name" value="FliL"/>
    <property type="match status" value="1"/>
</dbReference>
<evidence type="ECO:0000256" key="8">
    <source>
        <dbReference type="ARBA" id="ARBA00022989"/>
    </source>
</evidence>
<dbReference type="GO" id="GO:0005886">
    <property type="term" value="C:plasma membrane"/>
    <property type="evidence" value="ECO:0007669"/>
    <property type="project" value="UniProtKB-SubCell"/>
</dbReference>
<keyword evidence="11" id="KW-0969">Cilium</keyword>
<proteinExistence type="inferred from homology"/>
<comment type="subcellular location">
    <subcellularLocation>
        <location evidence="2">Cell membrane</location>
        <topology evidence="2">Single-pass membrane protein</topology>
    </subcellularLocation>
</comment>
<gene>
    <name evidence="11" type="ORF">DEAC_c30170</name>
</gene>
<dbReference type="PANTHER" id="PTHR35091">
    <property type="entry name" value="FLAGELLAR PROTEIN FLIL"/>
    <property type="match status" value="1"/>
</dbReference>
<keyword evidence="4 10" id="KW-1003">Cell membrane</keyword>
<comment type="function">
    <text evidence="1 10">Controls the rotational direction of flagella during chemotaxis.</text>
</comment>
<evidence type="ECO:0000313" key="11">
    <source>
        <dbReference type="EMBL" id="KLU65050.1"/>
    </source>
</evidence>
<evidence type="ECO:0000256" key="9">
    <source>
        <dbReference type="ARBA" id="ARBA00023136"/>
    </source>
</evidence>
<dbReference type="RefSeq" id="WP_047810838.1">
    <property type="nucleotide sequence ID" value="NZ_LDZY01000010.1"/>
</dbReference>
<evidence type="ECO:0000256" key="5">
    <source>
        <dbReference type="ARBA" id="ARBA00022500"/>
    </source>
</evidence>
<evidence type="ECO:0000256" key="10">
    <source>
        <dbReference type="RuleBase" id="RU364125"/>
    </source>
</evidence>
<keyword evidence="11" id="KW-0282">Flagellum</keyword>
<evidence type="ECO:0000313" key="12">
    <source>
        <dbReference type="Proteomes" id="UP000036356"/>
    </source>
</evidence>
<keyword evidence="6" id="KW-0812">Transmembrane</keyword>
<name>A0A0J1FNK5_9FIRM</name>
<sequence>MNRKTLIFIIIAVLLGSGIGVGGTILAQKTIFKTQSTAKVSQPKQDGPLLSLGELLINLQGGAILRTTITLEVVDAKALTDLKAKTAILNDKVNSVLLNRPLADVQTPENLTKLKAELLKKLNGVANNEITDVLFEKIVYQQ</sequence>
<keyword evidence="8" id="KW-1133">Transmembrane helix</keyword>
<comment type="caution">
    <text evidence="11">The sequence shown here is derived from an EMBL/GenBank/DDBJ whole genome shotgun (WGS) entry which is preliminary data.</text>
</comment>
<evidence type="ECO:0000256" key="4">
    <source>
        <dbReference type="ARBA" id="ARBA00022475"/>
    </source>
</evidence>
<dbReference type="Proteomes" id="UP000036356">
    <property type="component" value="Unassembled WGS sequence"/>
</dbReference>
<dbReference type="AlphaFoldDB" id="A0A0J1FNK5"/>
<dbReference type="EMBL" id="LDZY01000010">
    <property type="protein sequence ID" value="KLU65050.1"/>
    <property type="molecule type" value="Genomic_DNA"/>
</dbReference>
<dbReference type="InterPro" id="IPR005503">
    <property type="entry name" value="FliL"/>
</dbReference>
<keyword evidence="9 10" id="KW-0472">Membrane</keyword>
<evidence type="ECO:0000256" key="7">
    <source>
        <dbReference type="ARBA" id="ARBA00022779"/>
    </source>
</evidence>
<evidence type="ECO:0000256" key="2">
    <source>
        <dbReference type="ARBA" id="ARBA00004162"/>
    </source>
</evidence>
<dbReference type="PANTHER" id="PTHR35091:SF2">
    <property type="entry name" value="FLAGELLAR PROTEIN FLIL"/>
    <property type="match status" value="1"/>
</dbReference>